<name>A0ABV5KHB4_9ACTN</name>
<evidence type="ECO:0000256" key="1">
    <source>
        <dbReference type="ARBA" id="ARBA00023125"/>
    </source>
</evidence>
<dbReference type="Gene3D" id="1.10.260.40">
    <property type="entry name" value="lambda repressor-like DNA-binding domains"/>
    <property type="match status" value="1"/>
</dbReference>
<dbReference type="SUPFAM" id="SSF48498">
    <property type="entry name" value="Tetracyclin repressor-like, C-terminal domain"/>
    <property type="match status" value="1"/>
</dbReference>
<dbReference type="Pfam" id="PF00440">
    <property type="entry name" value="TetR_N"/>
    <property type="match status" value="1"/>
</dbReference>
<dbReference type="InterPro" id="IPR010982">
    <property type="entry name" value="Lambda_DNA-bd_dom_sf"/>
</dbReference>
<evidence type="ECO:0000256" key="2">
    <source>
        <dbReference type="PROSITE-ProRule" id="PRU00335"/>
    </source>
</evidence>
<dbReference type="InterPro" id="IPR009057">
    <property type="entry name" value="Homeodomain-like_sf"/>
</dbReference>
<dbReference type="PANTHER" id="PTHR30055:SF237">
    <property type="entry name" value="TRANSCRIPTIONAL REPRESSOR MCE3R"/>
    <property type="match status" value="1"/>
</dbReference>
<feature type="domain" description="HTH cro/C1-type" evidence="4">
    <location>
        <begin position="11"/>
        <end position="65"/>
    </location>
</feature>
<dbReference type="PANTHER" id="PTHR30055">
    <property type="entry name" value="HTH-TYPE TRANSCRIPTIONAL REGULATOR RUTR"/>
    <property type="match status" value="1"/>
</dbReference>
<dbReference type="InterPro" id="IPR001387">
    <property type="entry name" value="Cro/C1-type_HTH"/>
</dbReference>
<dbReference type="PRINTS" id="PR00455">
    <property type="entry name" value="HTHTETR"/>
</dbReference>
<feature type="domain" description="HTH tetR-type" evidence="5">
    <location>
        <begin position="101"/>
        <end position="161"/>
    </location>
</feature>
<dbReference type="Proteomes" id="UP001589750">
    <property type="component" value="Unassembled WGS sequence"/>
</dbReference>
<dbReference type="InterPro" id="IPR036271">
    <property type="entry name" value="Tet_transcr_reg_TetR-rel_C_sf"/>
</dbReference>
<organism evidence="6 7">
    <name type="scientific">Nocardioides plantarum</name>
    <dbReference type="NCBI Taxonomy" id="29299"/>
    <lineage>
        <taxon>Bacteria</taxon>
        <taxon>Bacillati</taxon>
        <taxon>Actinomycetota</taxon>
        <taxon>Actinomycetes</taxon>
        <taxon>Propionibacteriales</taxon>
        <taxon>Nocardioidaceae</taxon>
        <taxon>Nocardioides</taxon>
    </lineage>
</organism>
<dbReference type="RefSeq" id="WP_140009592.1">
    <property type="nucleotide sequence ID" value="NZ_JBHMDG010000047.1"/>
</dbReference>
<dbReference type="SUPFAM" id="SSF46689">
    <property type="entry name" value="Homeodomain-like"/>
    <property type="match status" value="1"/>
</dbReference>
<evidence type="ECO:0000313" key="6">
    <source>
        <dbReference type="EMBL" id="MFB9315797.1"/>
    </source>
</evidence>
<evidence type="ECO:0000259" key="5">
    <source>
        <dbReference type="PROSITE" id="PS50977"/>
    </source>
</evidence>
<dbReference type="SUPFAM" id="SSF47413">
    <property type="entry name" value="lambda repressor-like DNA-binding domains"/>
    <property type="match status" value="1"/>
</dbReference>
<keyword evidence="1 2" id="KW-0238">DNA-binding</keyword>
<gene>
    <name evidence="6" type="ORF">ACFFRI_22325</name>
</gene>
<dbReference type="Pfam" id="PF01381">
    <property type="entry name" value="HTH_3"/>
    <property type="match status" value="1"/>
</dbReference>
<dbReference type="PROSITE" id="PS50977">
    <property type="entry name" value="HTH_TETR_2"/>
    <property type="match status" value="1"/>
</dbReference>
<feature type="compositionally biased region" description="Low complexity" evidence="3">
    <location>
        <begin position="67"/>
        <end position="77"/>
    </location>
</feature>
<feature type="region of interest" description="Disordered" evidence="3">
    <location>
        <begin position="287"/>
        <end position="309"/>
    </location>
</feature>
<protein>
    <submittedName>
        <fullName evidence="6">TetR family transcriptional regulator</fullName>
    </submittedName>
</protein>
<dbReference type="CDD" id="cd00093">
    <property type="entry name" value="HTH_XRE"/>
    <property type="match status" value="1"/>
</dbReference>
<accession>A0ABV5KHB4</accession>
<comment type="caution">
    <text evidence="6">The sequence shown here is derived from an EMBL/GenBank/DDBJ whole genome shotgun (WGS) entry which is preliminary data.</text>
</comment>
<dbReference type="Gene3D" id="1.10.357.10">
    <property type="entry name" value="Tetracycline Repressor, domain 2"/>
    <property type="match status" value="1"/>
</dbReference>
<dbReference type="InterPro" id="IPR050109">
    <property type="entry name" value="HTH-type_TetR-like_transc_reg"/>
</dbReference>
<proteinExistence type="predicted"/>
<dbReference type="SMART" id="SM00530">
    <property type="entry name" value="HTH_XRE"/>
    <property type="match status" value="1"/>
</dbReference>
<reference evidence="6 7" key="1">
    <citation type="submission" date="2024-09" db="EMBL/GenBank/DDBJ databases">
        <authorList>
            <person name="Sun Q."/>
            <person name="Mori K."/>
        </authorList>
    </citation>
    <scope>NUCLEOTIDE SEQUENCE [LARGE SCALE GENOMIC DNA]</scope>
    <source>
        <strain evidence="6 7">JCM 9626</strain>
    </source>
</reference>
<evidence type="ECO:0000313" key="7">
    <source>
        <dbReference type="Proteomes" id="UP001589750"/>
    </source>
</evidence>
<feature type="DNA-binding region" description="H-T-H motif" evidence="2">
    <location>
        <begin position="124"/>
        <end position="143"/>
    </location>
</feature>
<feature type="region of interest" description="Disordered" evidence="3">
    <location>
        <begin position="66"/>
        <end position="92"/>
    </location>
</feature>
<sequence length="309" mass="32845">MAELKDVGGAIRARRQEVGLSLRALAGRLGVSPATLSAVENGRTPLTVTRLHRIAELLDTTAPDLLSGPAGSSGSAAIPQVPASRGATPEGRRGAWRDFSTISIDPVLEAAARVFVRQGFHATSMREVATEAHLSVAGVYHHHPSKERLLVSLLDLTLAEIGWRVEAARVEGRDPVDSFARMVESLALFHAVRADLAFIGASEMRALGPQERTRITGLRDGVQHALDTQAAACLDVGAFEVDDARTTLRAIATMCTSLPSWFRPEGPLDAASVARAYAQYALTLMGHREAPTPSPPVPAPDSSLEADSE</sequence>
<keyword evidence="7" id="KW-1185">Reference proteome</keyword>
<dbReference type="InterPro" id="IPR041490">
    <property type="entry name" value="KstR2_TetR_C"/>
</dbReference>
<dbReference type="PROSITE" id="PS50943">
    <property type="entry name" value="HTH_CROC1"/>
    <property type="match status" value="1"/>
</dbReference>
<evidence type="ECO:0000256" key="3">
    <source>
        <dbReference type="SAM" id="MobiDB-lite"/>
    </source>
</evidence>
<dbReference type="InterPro" id="IPR001647">
    <property type="entry name" value="HTH_TetR"/>
</dbReference>
<dbReference type="EMBL" id="JBHMDG010000047">
    <property type="protein sequence ID" value="MFB9315797.1"/>
    <property type="molecule type" value="Genomic_DNA"/>
</dbReference>
<evidence type="ECO:0000259" key="4">
    <source>
        <dbReference type="PROSITE" id="PS50943"/>
    </source>
</evidence>
<dbReference type="Pfam" id="PF17932">
    <property type="entry name" value="TetR_C_24"/>
    <property type="match status" value="1"/>
</dbReference>